<feature type="signal peptide" evidence="2">
    <location>
        <begin position="1"/>
        <end position="18"/>
    </location>
</feature>
<evidence type="ECO:0000256" key="2">
    <source>
        <dbReference type="SAM" id="SignalP"/>
    </source>
</evidence>
<evidence type="ECO:0000313" key="4">
    <source>
        <dbReference type="Proteomes" id="UP000822688"/>
    </source>
</evidence>
<dbReference type="EMBL" id="CM026431">
    <property type="protein sequence ID" value="KAG0560146.1"/>
    <property type="molecule type" value="Genomic_DNA"/>
</dbReference>
<sequence>MLPVMAVALGVVVFEAAAVLMSTALCTGHTPSLVPPRRGGRRGGPGGCGGGAGGGGDGGGCGGGGCGGGGGGCGGGG</sequence>
<gene>
    <name evidence="3" type="ORF">KC19_10G157100</name>
</gene>
<accession>A0A8T0GNI1</accession>
<dbReference type="AlphaFoldDB" id="A0A8T0GNI1"/>
<evidence type="ECO:0000313" key="3">
    <source>
        <dbReference type="EMBL" id="KAG0560147.1"/>
    </source>
</evidence>
<comment type="caution">
    <text evidence="3">The sequence shown here is derived from an EMBL/GenBank/DDBJ whole genome shotgun (WGS) entry which is preliminary data.</text>
</comment>
<proteinExistence type="predicted"/>
<name>A0A8T0GNI1_CERPU</name>
<protein>
    <submittedName>
        <fullName evidence="3">Uncharacterized protein</fullName>
    </submittedName>
</protein>
<dbReference type="EMBL" id="CM026431">
    <property type="protein sequence ID" value="KAG0560147.1"/>
    <property type="molecule type" value="Genomic_DNA"/>
</dbReference>
<dbReference type="Proteomes" id="UP000822688">
    <property type="component" value="Chromosome 10"/>
</dbReference>
<reference evidence="3" key="1">
    <citation type="submission" date="2020-06" db="EMBL/GenBank/DDBJ databases">
        <title>WGS assembly of Ceratodon purpureus strain R40.</title>
        <authorList>
            <person name="Carey S.B."/>
            <person name="Jenkins J."/>
            <person name="Shu S."/>
            <person name="Lovell J.T."/>
            <person name="Sreedasyam A."/>
            <person name="Maumus F."/>
            <person name="Tiley G.P."/>
            <person name="Fernandez-Pozo N."/>
            <person name="Barry K."/>
            <person name="Chen C."/>
            <person name="Wang M."/>
            <person name="Lipzen A."/>
            <person name="Daum C."/>
            <person name="Saski C.A."/>
            <person name="Payton A.C."/>
            <person name="Mcbreen J.C."/>
            <person name="Conrad R.E."/>
            <person name="Kollar L.M."/>
            <person name="Olsson S."/>
            <person name="Huttunen S."/>
            <person name="Landis J.B."/>
            <person name="Wickett N.J."/>
            <person name="Johnson M.G."/>
            <person name="Rensing S.A."/>
            <person name="Grimwood J."/>
            <person name="Schmutz J."/>
            <person name="Mcdaniel S.F."/>
        </authorList>
    </citation>
    <scope>NUCLEOTIDE SEQUENCE</scope>
    <source>
        <strain evidence="3">R40</strain>
    </source>
</reference>
<organism evidence="3 4">
    <name type="scientific">Ceratodon purpureus</name>
    <name type="common">Fire moss</name>
    <name type="synonym">Dicranum purpureum</name>
    <dbReference type="NCBI Taxonomy" id="3225"/>
    <lineage>
        <taxon>Eukaryota</taxon>
        <taxon>Viridiplantae</taxon>
        <taxon>Streptophyta</taxon>
        <taxon>Embryophyta</taxon>
        <taxon>Bryophyta</taxon>
        <taxon>Bryophytina</taxon>
        <taxon>Bryopsida</taxon>
        <taxon>Dicranidae</taxon>
        <taxon>Pseudoditrichales</taxon>
        <taxon>Ditrichaceae</taxon>
        <taxon>Ceratodon</taxon>
    </lineage>
</organism>
<feature type="region of interest" description="Disordered" evidence="1">
    <location>
        <begin position="28"/>
        <end position="49"/>
    </location>
</feature>
<feature type="chain" id="PRO_5036274449" evidence="2">
    <location>
        <begin position="19"/>
        <end position="77"/>
    </location>
</feature>
<evidence type="ECO:0000256" key="1">
    <source>
        <dbReference type="SAM" id="MobiDB-lite"/>
    </source>
</evidence>
<keyword evidence="4" id="KW-1185">Reference proteome</keyword>
<keyword evidence="2" id="KW-0732">Signal</keyword>